<evidence type="ECO:0000259" key="4">
    <source>
        <dbReference type="Pfam" id="PF00918"/>
    </source>
</evidence>
<dbReference type="PANTHER" id="PTHR10786:SF0">
    <property type="entry name" value="CHOLECYSTOKININ"/>
    <property type="match status" value="1"/>
</dbReference>
<evidence type="ECO:0000313" key="6">
    <source>
        <dbReference type="Proteomes" id="UP000246464"/>
    </source>
</evidence>
<protein>
    <submittedName>
        <fullName evidence="5">Putative gastrin/cholecystokinin-like peptide-like</fullName>
    </submittedName>
</protein>
<dbReference type="EMBL" id="CP026250">
    <property type="protein sequence ID" value="AWP06128.1"/>
    <property type="molecule type" value="Genomic_DNA"/>
</dbReference>
<proteinExistence type="predicted"/>
<evidence type="ECO:0000256" key="1">
    <source>
        <dbReference type="ARBA" id="ARBA00022641"/>
    </source>
</evidence>
<accession>A0A2U9BPP0</accession>
<dbReference type="Pfam" id="PF00918">
    <property type="entry name" value="Gastrin"/>
    <property type="match status" value="1"/>
</dbReference>
<dbReference type="GO" id="GO:0007586">
    <property type="term" value="P:digestion"/>
    <property type="evidence" value="ECO:0007669"/>
    <property type="project" value="InterPro"/>
</dbReference>
<organism evidence="5 6">
    <name type="scientific">Scophthalmus maximus</name>
    <name type="common">Turbot</name>
    <name type="synonym">Psetta maxima</name>
    <dbReference type="NCBI Taxonomy" id="52904"/>
    <lineage>
        <taxon>Eukaryota</taxon>
        <taxon>Metazoa</taxon>
        <taxon>Chordata</taxon>
        <taxon>Craniata</taxon>
        <taxon>Vertebrata</taxon>
        <taxon>Euteleostomi</taxon>
        <taxon>Actinopterygii</taxon>
        <taxon>Neopterygii</taxon>
        <taxon>Teleostei</taxon>
        <taxon>Neoteleostei</taxon>
        <taxon>Acanthomorphata</taxon>
        <taxon>Carangaria</taxon>
        <taxon>Pleuronectiformes</taxon>
        <taxon>Pleuronectoidei</taxon>
        <taxon>Scophthalmidae</taxon>
        <taxon>Scophthalmus</taxon>
    </lineage>
</organism>
<name>A0A2U9BPP0_SCOMX</name>
<dbReference type="GO" id="GO:0005615">
    <property type="term" value="C:extracellular space"/>
    <property type="evidence" value="ECO:0007669"/>
    <property type="project" value="TreeGrafter"/>
</dbReference>
<evidence type="ECO:0000313" key="5">
    <source>
        <dbReference type="EMBL" id="AWP06128.1"/>
    </source>
</evidence>
<dbReference type="InterPro" id="IPR001651">
    <property type="entry name" value="Gastrin/CCK"/>
</dbReference>
<dbReference type="AlphaFoldDB" id="A0A2U9BPP0"/>
<dbReference type="Proteomes" id="UP000246464">
    <property type="component" value="Chromosome 8"/>
</dbReference>
<feature type="domain" description="Gastrin/cholecystokinin peptide hormone" evidence="4">
    <location>
        <begin position="27"/>
        <end position="142"/>
    </location>
</feature>
<dbReference type="InterPro" id="IPR015499">
    <property type="entry name" value="CCK-like"/>
</dbReference>
<feature type="region of interest" description="Disordered" evidence="3">
    <location>
        <begin position="73"/>
        <end position="103"/>
    </location>
</feature>
<keyword evidence="1" id="KW-0765">Sulfation</keyword>
<dbReference type="GO" id="GO:0005184">
    <property type="term" value="F:neuropeptide hormone activity"/>
    <property type="evidence" value="ECO:0007669"/>
    <property type="project" value="InterPro"/>
</dbReference>
<evidence type="ECO:0000256" key="3">
    <source>
        <dbReference type="SAM" id="MobiDB-lite"/>
    </source>
</evidence>
<dbReference type="PANTHER" id="PTHR10786">
    <property type="entry name" value="CHOLECYSTOKININ"/>
    <property type="match status" value="1"/>
</dbReference>
<reference evidence="5 6" key="1">
    <citation type="submission" date="2017-12" db="EMBL/GenBank/DDBJ databases">
        <title>Integrating genomic resources of turbot (Scophthalmus maximus) in depth evaluation of genetic and physical mapping variation across individuals.</title>
        <authorList>
            <person name="Martinez P."/>
        </authorList>
    </citation>
    <scope>NUCLEOTIDE SEQUENCE [LARGE SCALE GENOMIC DNA]</scope>
</reference>
<sequence length="143" mass="16020">MTRFEPETPQHPFSCCASHLLYTDMSVKVIVVFALLVAPLVCGAASSSESPAAGEAKEARNAQHDALQQLLAKRERASDAAHRRETAPRTRSAQTVRRAHLSEDEREIMTKQIMQAISEMMNSECMPDRDYQGWVDFGRRDAD</sequence>
<feature type="compositionally biased region" description="Basic and acidic residues" evidence="3">
    <location>
        <begin position="73"/>
        <end position="88"/>
    </location>
</feature>
<dbReference type="GO" id="GO:0030424">
    <property type="term" value="C:axon"/>
    <property type="evidence" value="ECO:0007669"/>
    <property type="project" value="TreeGrafter"/>
</dbReference>
<evidence type="ECO:0000256" key="2">
    <source>
        <dbReference type="ARBA" id="ARBA00022815"/>
    </source>
</evidence>
<keyword evidence="6" id="KW-1185">Reference proteome</keyword>
<keyword evidence="2" id="KW-0027">Amidation</keyword>
<gene>
    <name evidence="5" type="ORF">SMAX5B_001757</name>
</gene>